<evidence type="ECO:0000256" key="5">
    <source>
        <dbReference type="SAM" id="MobiDB-lite"/>
    </source>
</evidence>
<evidence type="ECO:0000256" key="6">
    <source>
        <dbReference type="SAM" id="Phobius"/>
    </source>
</evidence>
<evidence type="ECO:0000259" key="7">
    <source>
        <dbReference type="Pfam" id="PF01490"/>
    </source>
</evidence>
<feature type="transmembrane region" description="Helical" evidence="6">
    <location>
        <begin position="413"/>
        <end position="439"/>
    </location>
</feature>
<keyword evidence="3 6" id="KW-1133">Transmembrane helix</keyword>
<keyword evidence="4 6" id="KW-0472">Membrane</keyword>
<feature type="domain" description="Amino acid transporter transmembrane" evidence="7">
    <location>
        <begin position="46"/>
        <end position="364"/>
    </location>
</feature>
<feature type="transmembrane region" description="Helical" evidence="6">
    <location>
        <begin position="384"/>
        <end position="401"/>
    </location>
</feature>
<evidence type="ECO:0000256" key="4">
    <source>
        <dbReference type="ARBA" id="ARBA00023136"/>
    </source>
</evidence>
<name>A0A7S1IXH2_9EUGL</name>
<feature type="region of interest" description="Disordered" evidence="5">
    <location>
        <begin position="1"/>
        <end position="32"/>
    </location>
</feature>
<dbReference type="GO" id="GO:0016020">
    <property type="term" value="C:membrane"/>
    <property type="evidence" value="ECO:0007669"/>
    <property type="project" value="UniProtKB-SubCell"/>
</dbReference>
<protein>
    <recommendedName>
        <fullName evidence="7">Amino acid transporter transmembrane domain-containing protein</fullName>
    </recommendedName>
</protein>
<reference evidence="8" key="1">
    <citation type="submission" date="2021-01" db="EMBL/GenBank/DDBJ databases">
        <authorList>
            <person name="Corre E."/>
            <person name="Pelletier E."/>
            <person name="Niang G."/>
            <person name="Scheremetjew M."/>
            <person name="Finn R."/>
            <person name="Kale V."/>
            <person name="Holt S."/>
            <person name="Cochrane G."/>
            <person name="Meng A."/>
            <person name="Brown T."/>
            <person name="Cohen L."/>
        </authorList>
    </citation>
    <scope>NUCLEOTIDE SEQUENCE</scope>
    <source>
        <strain evidence="8">NIES-381</strain>
    </source>
</reference>
<organism evidence="8">
    <name type="scientific">Eutreptiella gymnastica</name>
    <dbReference type="NCBI Taxonomy" id="73025"/>
    <lineage>
        <taxon>Eukaryota</taxon>
        <taxon>Discoba</taxon>
        <taxon>Euglenozoa</taxon>
        <taxon>Euglenida</taxon>
        <taxon>Spirocuta</taxon>
        <taxon>Euglenophyceae</taxon>
        <taxon>Eutreptiales</taxon>
        <taxon>Eutreptiaceae</taxon>
        <taxon>Eutreptiella</taxon>
    </lineage>
</organism>
<evidence type="ECO:0000256" key="2">
    <source>
        <dbReference type="ARBA" id="ARBA00022692"/>
    </source>
</evidence>
<dbReference type="Pfam" id="PF01490">
    <property type="entry name" value="Aa_trans"/>
    <property type="match status" value="1"/>
</dbReference>
<feature type="transmembrane region" description="Helical" evidence="6">
    <location>
        <begin position="350"/>
        <end position="372"/>
    </location>
</feature>
<feature type="transmembrane region" description="Helical" evidence="6">
    <location>
        <begin position="203"/>
        <end position="222"/>
    </location>
</feature>
<evidence type="ECO:0000256" key="1">
    <source>
        <dbReference type="ARBA" id="ARBA00004370"/>
    </source>
</evidence>
<sequence>MVENRGHGNHSADLTTNPVEDDGIQRFPSTENADAFGNPNIGKVGSIALMINNVVGPGIVALPRIFQQAGWLVPLTSLSFAFFASSFACTMTAESMQLAPGNHRFDNRMEYCDIVSHYMGNKGIGSTQAWYYVSQFFYNSCLTCLNIGSIIVTAQTVDQVILFLFGSTYAYEVYPNVGFLVERSASMHTLPFAHDAHGVVDPYVLTLGYLVSCITIMPLGFLTLEENIIFQLVSCTVFIGIMFLFLGLFTTTADPARLHAVGNNLGQSVGVSLFCYSYAIAIPSWVNEKRKDVGINSTIWLSAFPSTILKILFGILGAMAFDHLSDNALQTVVQHQTKGAWANTVRLADFMFSIFVIGFGVPLFHIFVRYNLMNGGLCSRRTAAFWGIIFPWLVSWMLYNGDLYQKFLNYSSLVFNALTCFLLPMSVFAVAIWSGAAWYPEQLMNLNSSAAESDVEGEEEADDGLERVAMVRAVPAFLGHPLHFAIALLIVTTIVIIMSISFQIYE</sequence>
<proteinExistence type="predicted"/>
<dbReference type="PANTHER" id="PTHR16189">
    <property type="entry name" value="TRANSMEMBRANE PROTEIN 104-RELATED"/>
    <property type="match status" value="1"/>
</dbReference>
<dbReference type="PANTHER" id="PTHR16189:SF3">
    <property type="entry name" value="AMINO ACID TRANSPORTER TRANSMEMBRANE DOMAIN-CONTAINING PROTEIN"/>
    <property type="match status" value="1"/>
</dbReference>
<feature type="transmembrane region" description="Helical" evidence="6">
    <location>
        <begin position="229"/>
        <end position="249"/>
    </location>
</feature>
<keyword evidence="2 6" id="KW-0812">Transmembrane</keyword>
<gene>
    <name evidence="8" type="ORF">EGYM00392_LOCUS37141</name>
</gene>
<dbReference type="AlphaFoldDB" id="A0A7S1IXH2"/>
<feature type="transmembrane region" description="Helical" evidence="6">
    <location>
        <begin position="482"/>
        <end position="505"/>
    </location>
</feature>
<dbReference type="InterPro" id="IPR013057">
    <property type="entry name" value="AA_transpt_TM"/>
</dbReference>
<accession>A0A7S1IXH2</accession>
<feature type="transmembrane region" description="Helical" evidence="6">
    <location>
        <begin position="298"/>
        <end position="321"/>
    </location>
</feature>
<feature type="transmembrane region" description="Helical" evidence="6">
    <location>
        <begin position="269"/>
        <end position="286"/>
    </location>
</feature>
<dbReference type="EMBL" id="HBGA01099495">
    <property type="protein sequence ID" value="CAD9026011.1"/>
    <property type="molecule type" value="Transcribed_RNA"/>
</dbReference>
<evidence type="ECO:0000313" key="8">
    <source>
        <dbReference type="EMBL" id="CAD9026011.1"/>
    </source>
</evidence>
<comment type="subcellular location">
    <subcellularLocation>
        <location evidence="1">Membrane</location>
    </subcellularLocation>
</comment>
<evidence type="ECO:0000256" key="3">
    <source>
        <dbReference type="ARBA" id="ARBA00022989"/>
    </source>
</evidence>